<dbReference type="Proteomes" id="UP001187425">
    <property type="component" value="Unassembled WGS sequence"/>
</dbReference>
<dbReference type="GeneID" id="55511430"/>
<evidence type="ECO:0000313" key="2">
    <source>
        <dbReference type="EMBL" id="MDV7249417.1"/>
    </source>
</evidence>
<dbReference type="AlphaFoldDB" id="A0A6V7EBA5"/>
<protein>
    <submittedName>
        <fullName evidence="1">Uncharacterized protein</fullName>
    </submittedName>
</protein>
<name>A0A6V7EBA5_9XANT</name>
<evidence type="ECO:0000313" key="3">
    <source>
        <dbReference type="Proteomes" id="UP000515406"/>
    </source>
</evidence>
<reference evidence="1 3" key="1">
    <citation type="submission" date="2020-07" db="EMBL/GenBank/DDBJ databases">
        <authorList>
            <person name="Pothier F. J."/>
        </authorList>
    </citation>
    <scope>NUCLEOTIDE SEQUENCE [LARGE SCALE GENOMIC DNA]</scope>
    <source>
        <strain evidence="1 3">CFBP 498</strain>
    </source>
</reference>
<reference evidence="2 4" key="2">
    <citation type="submission" date="2023-10" db="EMBL/GenBank/DDBJ databases">
        <title>A new tool for lettuce pathogen research.</title>
        <authorList>
            <person name="Horton K.N."/>
            <person name="Cseke L.J."/>
            <person name="Badiwe M."/>
            <person name="Tesfaye D."/>
            <person name="Klein A."/>
            <person name="Su J."/>
            <person name="Potnis N."/>
            <person name="Gassmann W."/>
        </authorList>
    </citation>
    <scope>NUCLEOTIDE SEQUENCE [LARGE SCALE GENOMIC DNA]</scope>
    <source>
        <strain evidence="2 4">JSKH1901</strain>
    </source>
</reference>
<dbReference type="Proteomes" id="UP000515406">
    <property type="component" value="Chromosome"/>
</dbReference>
<gene>
    <name evidence="1" type="ORF">CFBP498_33670</name>
    <name evidence="2" type="ORF">R4K57_13535</name>
</gene>
<keyword evidence="3" id="KW-1185">Reference proteome</keyword>
<dbReference type="EMBL" id="LR828257">
    <property type="protein sequence ID" value="CAD0348436.1"/>
    <property type="molecule type" value="Genomic_DNA"/>
</dbReference>
<evidence type="ECO:0000313" key="4">
    <source>
        <dbReference type="Proteomes" id="UP001187425"/>
    </source>
</evidence>
<dbReference type="RefSeq" id="WP_081376467.1">
    <property type="nucleotide sequence ID" value="NZ_CP060399.1"/>
</dbReference>
<dbReference type="EMBL" id="LR828257">
    <property type="protein sequence ID" value="CAD0348437.1"/>
    <property type="molecule type" value="Genomic_DNA"/>
</dbReference>
<dbReference type="EMBL" id="JAWMQI010000049">
    <property type="protein sequence ID" value="MDV7249417.1"/>
    <property type="molecule type" value="Genomic_DNA"/>
</dbReference>
<proteinExistence type="predicted"/>
<sequence length="90" mass="10468">MQEIIEVQLEGPLFFAREDEERFFGWLYDLPAFHDVEGRGRVLHLRLSVPVDVDTVEQLLVICHRWKMDNAPLAPLKTGAVADHVLWRSE</sequence>
<accession>A0A6V7EBA5</accession>
<evidence type="ECO:0000313" key="1">
    <source>
        <dbReference type="EMBL" id="CAD0348437.1"/>
    </source>
</evidence>
<organism evidence="1 3">
    <name type="scientific">Xanthomonas hortorum pv. vitians</name>
    <dbReference type="NCBI Taxonomy" id="83224"/>
    <lineage>
        <taxon>Bacteria</taxon>
        <taxon>Pseudomonadati</taxon>
        <taxon>Pseudomonadota</taxon>
        <taxon>Gammaproteobacteria</taxon>
        <taxon>Lysobacterales</taxon>
        <taxon>Lysobacteraceae</taxon>
        <taxon>Xanthomonas</taxon>
    </lineage>
</organism>